<organism evidence="4">
    <name type="scientific">marine metagenome</name>
    <dbReference type="NCBI Taxonomy" id="408172"/>
    <lineage>
        <taxon>unclassified sequences</taxon>
        <taxon>metagenomes</taxon>
        <taxon>ecological metagenomes</taxon>
    </lineage>
</organism>
<feature type="transmembrane region" description="Helical" evidence="1">
    <location>
        <begin position="413"/>
        <end position="431"/>
    </location>
</feature>
<reference evidence="4" key="1">
    <citation type="submission" date="2018-05" db="EMBL/GenBank/DDBJ databases">
        <authorList>
            <person name="Lanie J.A."/>
            <person name="Ng W.-L."/>
            <person name="Kazmierczak K.M."/>
            <person name="Andrzejewski T.M."/>
            <person name="Davidsen T.M."/>
            <person name="Wayne K.J."/>
            <person name="Tettelin H."/>
            <person name="Glass J.I."/>
            <person name="Rusch D."/>
            <person name="Podicherti R."/>
            <person name="Tsui H.-C.T."/>
            <person name="Winkler M.E."/>
        </authorList>
    </citation>
    <scope>NUCLEOTIDE SEQUENCE</scope>
</reference>
<dbReference type="InterPro" id="IPR048389">
    <property type="entry name" value="YciQ-like_C"/>
</dbReference>
<dbReference type="AlphaFoldDB" id="A0A382DE66"/>
<feature type="domain" description="Predicted membrane protein YciQ-like C-terminal" evidence="3">
    <location>
        <begin position="279"/>
        <end position="505"/>
    </location>
</feature>
<dbReference type="EMBL" id="UINC01038969">
    <property type="protein sequence ID" value="SVB36770.1"/>
    <property type="molecule type" value="Genomic_DNA"/>
</dbReference>
<feature type="transmembrane region" description="Helical" evidence="1">
    <location>
        <begin position="239"/>
        <end position="258"/>
    </location>
</feature>
<evidence type="ECO:0008006" key="5">
    <source>
        <dbReference type="Google" id="ProtNLM"/>
    </source>
</evidence>
<gene>
    <name evidence="4" type="ORF">METZ01_LOCUS189624</name>
</gene>
<evidence type="ECO:0000256" key="1">
    <source>
        <dbReference type="SAM" id="Phobius"/>
    </source>
</evidence>
<dbReference type="InterPro" id="IPR018702">
    <property type="entry name" value="DUF2207"/>
</dbReference>
<name>A0A382DE66_9ZZZZ</name>
<accession>A0A382DE66</accession>
<feature type="transmembrane region" description="Helical" evidence="1">
    <location>
        <begin position="437"/>
        <end position="459"/>
    </location>
</feature>
<evidence type="ECO:0000259" key="3">
    <source>
        <dbReference type="Pfam" id="PF20990"/>
    </source>
</evidence>
<evidence type="ECO:0000313" key="4">
    <source>
        <dbReference type="EMBL" id="SVB36770.1"/>
    </source>
</evidence>
<keyword evidence="1" id="KW-1133">Transmembrane helix</keyword>
<dbReference type="Pfam" id="PF20990">
    <property type="entry name" value="DUF2207_C"/>
    <property type="match status" value="1"/>
</dbReference>
<keyword evidence="1" id="KW-0812">Transmembrane</keyword>
<evidence type="ECO:0000259" key="2">
    <source>
        <dbReference type="Pfam" id="PF09972"/>
    </source>
</evidence>
<sequence length="561" mass="64091">MRLNRTTFILLCTSLLFGKSYTIDNVNIESTIGGDGIVQITEKRTFNFRGRFSYAYQKIEKKLFKEIYDIQLSENGYQYINNSSSEPYTFTVTSNKKSIKIKWFHESEDISKEFVISYKLRGALRIGPDDAQFHWTYLGDKWDKKTKQFSVEQRFERVLPAGDIWYSATGISQKKMDVDYDGLVLTLHTRSVGKNASIRINTIFPSTYLYNPVINDHGFSKINELDKINKRVQKRSTTGYLALLFSIGSMILFGFRFSQYGKPHPVKKSSEMGNNLNFPSNHHPALVSFFYSGHKVTGHAILASLIGLSSKGYYTIKDIEKTKKSFFRKKEKTKKYIEVIRIEKPVENKLHHLDQLLLSRINKCLRKGKNTLEKIFKEIGGDYGFMKSLNKAIDKDIVTNQWVEKPSSKSTKLYFFLHFIMILIMIFLFTSNILAGILSIIFLLLMGLFGSFGVMRLSLEAKSYRHYWRKFSTQLQKEGLPKNHDLDMNEILQYAIVIGCDKKVKGLLKDFTPIGDDHAFYWYHGVGDGNLDMDSFTSSLAGMIDTGTAVSAGFGGDGGAG</sequence>
<protein>
    <recommendedName>
        <fullName evidence="5">DUF2207 domain-containing protein</fullName>
    </recommendedName>
</protein>
<dbReference type="Pfam" id="PF09972">
    <property type="entry name" value="DUF2207"/>
    <property type="match status" value="1"/>
</dbReference>
<feature type="domain" description="DUF2207" evidence="2">
    <location>
        <begin position="22"/>
        <end position="204"/>
    </location>
</feature>
<proteinExistence type="predicted"/>
<keyword evidence="1" id="KW-0472">Membrane</keyword>
<feature type="non-terminal residue" evidence="4">
    <location>
        <position position="561"/>
    </location>
</feature>